<feature type="compositionally biased region" description="Basic residues" evidence="2">
    <location>
        <begin position="345"/>
        <end position="354"/>
    </location>
</feature>
<protein>
    <submittedName>
        <fullName evidence="4">Pre-mRNA processing ribonucleoprotein</fullName>
    </submittedName>
</protein>
<dbReference type="InterPro" id="IPR036070">
    <property type="entry name" value="Nop_dom_sf"/>
</dbReference>
<dbReference type="InterPro" id="IPR045056">
    <property type="entry name" value="Nop56/Nop58"/>
</dbReference>
<evidence type="ECO:0000256" key="1">
    <source>
        <dbReference type="ARBA" id="ARBA00009211"/>
    </source>
</evidence>
<evidence type="ECO:0000256" key="2">
    <source>
        <dbReference type="SAM" id="MobiDB-lite"/>
    </source>
</evidence>
<dbReference type="Proteomes" id="UP000001979">
    <property type="component" value="Chromosome"/>
</dbReference>
<evidence type="ECO:0000313" key="5">
    <source>
        <dbReference type="Proteomes" id="UP000001979"/>
    </source>
</evidence>
<dbReference type="SMART" id="SM00931">
    <property type="entry name" value="NOSIC"/>
    <property type="match status" value="1"/>
</dbReference>
<dbReference type="PANTHER" id="PTHR10894:SF0">
    <property type="entry name" value="NUCLEOLAR PROTEIN 56"/>
    <property type="match status" value="1"/>
</dbReference>
<dbReference type="InterPro" id="IPR002687">
    <property type="entry name" value="Nop_dom"/>
</dbReference>
<dbReference type="Pfam" id="PF01798">
    <property type="entry name" value="Nop"/>
    <property type="match status" value="1"/>
</dbReference>
<dbReference type="AlphaFoldDB" id="Q12VQ9"/>
<keyword evidence="4" id="KW-0687">Ribonucleoprotein</keyword>
<dbReference type="Gene3D" id="1.10.246.90">
    <property type="entry name" value="Nop domain"/>
    <property type="match status" value="1"/>
</dbReference>
<keyword evidence="5" id="KW-1185">Reference proteome</keyword>
<dbReference type="EMBL" id="CP000300">
    <property type="protein sequence ID" value="ABE52467.1"/>
    <property type="molecule type" value="Genomic_DNA"/>
</dbReference>
<reference evidence="5" key="1">
    <citation type="journal article" date="2009" name="ISME J.">
        <title>The genome sequence of the psychrophilic archaeon, Methanococcoides burtonii: the role of genome evolution in cold adaptation.</title>
        <authorList>
            <person name="Allen M.A."/>
            <person name="Lauro F.M."/>
            <person name="Williams T.J."/>
            <person name="Burg D."/>
            <person name="Siddiqui K.S."/>
            <person name="De Francisci D."/>
            <person name="Chong K.W."/>
            <person name="Pilak O."/>
            <person name="Chew H.H."/>
            <person name="De Maere M.Z."/>
            <person name="Ting L."/>
            <person name="Katrib M."/>
            <person name="Ng C."/>
            <person name="Sowers K.R."/>
            <person name="Galperin M.Y."/>
            <person name="Anderson I.J."/>
            <person name="Ivanova N."/>
            <person name="Dalin E."/>
            <person name="Martinez M."/>
            <person name="Lapidus A."/>
            <person name="Hauser L."/>
            <person name="Land M."/>
            <person name="Thomas T."/>
            <person name="Cavicchioli R."/>
        </authorList>
    </citation>
    <scope>NUCLEOTIDE SEQUENCE [LARGE SCALE GENOMIC DNA]</scope>
    <source>
        <strain evidence="5">DSM 6242 / NBRC 107633 / OCM 468 / ACE-M</strain>
    </source>
</reference>
<name>Q12VQ9_METBU</name>
<dbReference type="SUPFAM" id="SSF89124">
    <property type="entry name" value="Nop domain"/>
    <property type="match status" value="1"/>
</dbReference>
<accession>Q12VQ9</accession>
<feature type="domain" description="Nop" evidence="3">
    <location>
        <begin position="215"/>
        <end position="329"/>
    </location>
</feature>
<comment type="similarity">
    <text evidence="1">Belongs to the NOP5/NOP56 family.</text>
</comment>
<feature type="region of interest" description="Disordered" evidence="2">
    <location>
        <begin position="326"/>
        <end position="354"/>
    </location>
</feature>
<dbReference type="GO" id="GO:0031428">
    <property type="term" value="C:box C/D methylation guide snoRNP complex"/>
    <property type="evidence" value="ECO:0007669"/>
    <property type="project" value="InterPro"/>
</dbReference>
<dbReference type="PROSITE" id="PS51358">
    <property type="entry name" value="NOP"/>
    <property type="match status" value="1"/>
</dbReference>
<gene>
    <name evidence="4" type="ordered locus">Mbur_1562</name>
</gene>
<dbReference type="GO" id="GO:0030515">
    <property type="term" value="F:snoRNA binding"/>
    <property type="evidence" value="ECO:0007669"/>
    <property type="project" value="InterPro"/>
</dbReference>
<dbReference type="KEGG" id="mbu:Mbur_1562"/>
<organism evidence="4 5">
    <name type="scientific">Methanococcoides burtonii (strain DSM 6242 / NBRC 107633 / OCM 468 / ACE-M)</name>
    <dbReference type="NCBI Taxonomy" id="259564"/>
    <lineage>
        <taxon>Archaea</taxon>
        <taxon>Methanobacteriati</taxon>
        <taxon>Methanobacteriota</taxon>
        <taxon>Stenosarchaea group</taxon>
        <taxon>Methanomicrobia</taxon>
        <taxon>Methanosarcinales</taxon>
        <taxon>Methanosarcinaceae</taxon>
        <taxon>Methanococcoides</taxon>
    </lineage>
</organism>
<dbReference type="STRING" id="259564.Mbur_1562"/>
<dbReference type="Gene3D" id="1.10.287.4070">
    <property type="match status" value="1"/>
</dbReference>
<dbReference type="PANTHER" id="PTHR10894">
    <property type="entry name" value="NUCLEOLAR PROTEIN 5 NUCLEOLAR PROTEIN NOP5 NOP58"/>
    <property type="match status" value="1"/>
</dbReference>
<dbReference type="InterPro" id="IPR042239">
    <property type="entry name" value="Nop_C"/>
</dbReference>
<proteinExistence type="inferred from homology"/>
<evidence type="ECO:0000313" key="4">
    <source>
        <dbReference type="EMBL" id="ABE52467.1"/>
    </source>
</evidence>
<sequence>MSLLKRTIPVQWYGRIDLKIITWYGILTIGDDGVSECEPFNKDVDELAELLLRKDVVAYSPGSGFDIRTVAIECGFVENDEEYNSLLRDVSIRAAKLQISRTNTPDMQIIQAVEALDDIDDVVNVLSERLSEWYGLHFPELGLSSEPLARFVSEFGSRNNVPAEHPMFEKATSSMGSELPSADEELIKGFASNACELYDSRHSIEASIVRNMEKMAPNVTLITGSLIGARFISMTGGLARLSQLPSSTVQVMGANRALFKHLRGRAPSPKHGIIFNNPLVKNSPWWQRGKIARALAAKISLAARMDVYSGELHPEIKVDLEKKVNSIKAANPKPPVKQKPAGKGYKGKNKGGER</sequence>
<evidence type="ECO:0000259" key="3">
    <source>
        <dbReference type="PROSITE" id="PS51358"/>
    </source>
</evidence>
<dbReference type="HOGENOM" id="CLU_015495_1_1_2"/>
<dbReference type="InterPro" id="IPR012976">
    <property type="entry name" value="NOSIC"/>
</dbReference>